<dbReference type="SUPFAM" id="SSF56672">
    <property type="entry name" value="DNA/RNA polymerases"/>
    <property type="match status" value="1"/>
</dbReference>
<dbReference type="Proteomes" id="UP000499080">
    <property type="component" value="Unassembled WGS sequence"/>
</dbReference>
<dbReference type="CDD" id="cd09276">
    <property type="entry name" value="Rnase_HI_RT_non_LTR"/>
    <property type="match status" value="1"/>
</dbReference>
<dbReference type="SUPFAM" id="SSF56219">
    <property type="entry name" value="DNase I-like"/>
    <property type="match status" value="1"/>
</dbReference>
<dbReference type="GO" id="GO:0042575">
    <property type="term" value="C:DNA polymerase complex"/>
    <property type="evidence" value="ECO:0007669"/>
    <property type="project" value="UniProtKB-ARBA"/>
</dbReference>
<dbReference type="PROSITE" id="PS50879">
    <property type="entry name" value="RNASE_H_1"/>
    <property type="match status" value="1"/>
</dbReference>
<dbReference type="Gene3D" id="3.60.10.10">
    <property type="entry name" value="Endonuclease/exonuclease/phosphatase"/>
    <property type="match status" value="1"/>
</dbReference>
<accession>A0A4Y2QV15</accession>
<feature type="domain" description="RNase H type-1" evidence="2">
    <location>
        <begin position="792"/>
        <end position="909"/>
    </location>
</feature>
<name>A0A4Y2QV15_ARAVE</name>
<evidence type="ECO:0008006" key="5">
    <source>
        <dbReference type="Google" id="ProtNLM"/>
    </source>
</evidence>
<dbReference type="Pfam" id="PF14529">
    <property type="entry name" value="Exo_endo_phos_2"/>
    <property type="match status" value="1"/>
</dbReference>
<reference evidence="3 4" key="1">
    <citation type="journal article" date="2019" name="Sci. Rep.">
        <title>Orb-weaving spider Araneus ventricosus genome elucidates the spidroin gene catalogue.</title>
        <authorList>
            <person name="Kono N."/>
            <person name="Nakamura H."/>
            <person name="Ohtoshi R."/>
            <person name="Moran D.A.P."/>
            <person name="Shinohara A."/>
            <person name="Yoshida Y."/>
            <person name="Fujiwara M."/>
            <person name="Mori M."/>
            <person name="Tomita M."/>
            <person name="Arakawa K."/>
        </authorList>
    </citation>
    <scope>NUCLEOTIDE SEQUENCE [LARGE SCALE GENOMIC DNA]</scope>
</reference>
<evidence type="ECO:0000313" key="3">
    <source>
        <dbReference type="EMBL" id="GBN66985.1"/>
    </source>
</evidence>
<dbReference type="InterPro" id="IPR036691">
    <property type="entry name" value="Endo/exonu/phosph_ase_sf"/>
</dbReference>
<evidence type="ECO:0000259" key="2">
    <source>
        <dbReference type="PROSITE" id="PS50879"/>
    </source>
</evidence>
<dbReference type="InterPro" id="IPR002156">
    <property type="entry name" value="RNaseH_domain"/>
</dbReference>
<dbReference type="GO" id="GO:0071897">
    <property type="term" value="P:DNA biosynthetic process"/>
    <property type="evidence" value="ECO:0007669"/>
    <property type="project" value="UniProtKB-ARBA"/>
</dbReference>
<dbReference type="OrthoDB" id="6437652at2759"/>
<organism evidence="3 4">
    <name type="scientific">Araneus ventricosus</name>
    <name type="common">Orbweaver spider</name>
    <name type="synonym">Epeira ventricosa</name>
    <dbReference type="NCBI Taxonomy" id="182803"/>
    <lineage>
        <taxon>Eukaryota</taxon>
        <taxon>Metazoa</taxon>
        <taxon>Ecdysozoa</taxon>
        <taxon>Arthropoda</taxon>
        <taxon>Chelicerata</taxon>
        <taxon>Arachnida</taxon>
        <taxon>Araneae</taxon>
        <taxon>Araneomorphae</taxon>
        <taxon>Entelegynae</taxon>
        <taxon>Araneoidea</taxon>
        <taxon>Araneidae</taxon>
        <taxon>Araneus</taxon>
    </lineage>
</organism>
<feature type="domain" description="Reverse transcriptase" evidence="1">
    <location>
        <begin position="358"/>
        <end position="637"/>
    </location>
</feature>
<dbReference type="InterPro" id="IPR043502">
    <property type="entry name" value="DNA/RNA_pol_sf"/>
</dbReference>
<dbReference type="GO" id="GO:0003676">
    <property type="term" value="F:nucleic acid binding"/>
    <property type="evidence" value="ECO:0007669"/>
    <property type="project" value="InterPro"/>
</dbReference>
<dbReference type="InterPro" id="IPR000477">
    <property type="entry name" value="RT_dom"/>
</dbReference>
<keyword evidence="4" id="KW-1185">Reference proteome</keyword>
<dbReference type="GO" id="GO:0004523">
    <property type="term" value="F:RNA-DNA hybrid ribonuclease activity"/>
    <property type="evidence" value="ECO:0007669"/>
    <property type="project" value="InterPro"/>
</dbReference>
<dbReference type="Pfam" id="PF00078">
    <property type="entry name" value="RVT_1"/>
    <property type="match status" value="1"/>
</dbReference>
<dbReference type="InterPro" id="IPR052560">
    <property type="entry name" value="RdDP_mobile_element"/>
</dbReference>
<dbReference type="Gene3D" id="3.30.420.10">
    <property type="entry name" value="Ribonuclease H-like superfamily/Ribonuclease H"/>
    <property type="match status" value="1"/>
</dbReference>
<dbReference type="InterPro" id="IPR005135">
    <property type="entry name" value="Endo/exonuclease/phosphatase"/>
</dbReference>
<sequence>MILDEFKDYNFNNSFNLLVGDFNCKSCSWGYDSDNCRGRRLSEFMASNSLYICNISDYGPTFINPIHSGFPDLTLISTSICNFIKNWGVLDMESHSDHKYIYFQLVTESIPEADFYFKSKHGLGRFTKFIERHLNYFKHKLKNINNRIYFNTFIKDFIEMVQKAAFKTLKKKPKRLAQRFSFWNEELRSARNRVSKLFKIYLRSKANNSSIDTVQNSGMTYRRARAEYKKLLLYTKRKARESYCVNYNERFGTLFNIVFNKFNSNNDIAVNPNNDPNLTVNDKIKYIMDGFFPGQSPGEILNYSPVIGPVDPLTLEDLEIVFGNLKNGKAPGLDRIDYRMWRAVFNSDKIFMLDLFNLCFKLNYFPYCLRNARVFFLLKDGKDPGLCSSYRPVFLLPTLGKIVERLFSIKFNRWLDQNDILHPNQFGFLEGKSCDVAITQIVETIKSRIQSEHLALVSLDIKSAFDNMNWPVLFNIFSNIGLPRFFTNFLYFYLDNRKVVYVNEIFSVSKQYFRGCPQGSVIAPILWNIYINSILLNNNGDVYIQAFADDLALIIGGRTAIDLERNTNLALAKISNDLDSIRLSLSIHKCQAVVYRSISSQKFSKRNSTTLNRKPTFKINNTSIKISDSLKILGIYIDQKLTWTAHINSLHEKILTLTSNFNRIIKSDWSVDKKLIKTWYLTTIEKSLLYGAGVWVGALTKIQADRLHSIQRIFLIKFSRGYRTTSTNVLNVLIGIPPLHITAEAEFKTFQIWVRRSNEYNNIIDSVVLDFNINIKNIESDVKFISPPEQILNPDFEVYTDGSRMEDETGLAVCTFRNNQNIDNFLFKLKTYNSVFQAELAAIRHAVNWAVSNNIRINIYTDSLSSIMALKSAHSRSQFVNNTKQDLHSARGLVGLSSVKAHVGIPGNE</sequence>
<dbReference type="PANTHER" id="PTHR36688">
    <property type="entry name" value="ENDO/EXONUCLEASE/PHOSPHATASE DOMAIN-CONTAINING PROTEIN"/>
    <property type="match status" value="1"/>
</dbReference>
<comment type="caution">
    <text evidence="3">The sequence shown here is derived from an EMBL/GenBank/DDBJ whole genome shotgun (WGS) entry which is preliminary data.</text>
</comment>
<dbReference type="EMBL" id="BGPR01014853">
    <property type="protein sequence ID" value="GBN66985.1"/>
    <property type="molecule type" value="Genomic_DNA"/>
</dbReference>
<dbReference type="InterPro" id="IPR036397">
    <property type="entry name" value="RNaseH_sf"/>
</dbReference>
<dbReference type="CDD" id="cd01650">
    <property type="entry name" value="RT_nLTR_like"/>
    <property type="match status" value="1"/>
</dbReference>
<gene>
    <name evidence="3" type="primary">R1A1-elementORF2_99</name>
    <name evidence="3" type="ORF">AVEN_62859_1</name>
</gene>
<protein>
    <recommendedName>
        <fullName evidence="5">Retrovirus-related Pol polyprotein from type-1 retrotransposable element R1</fullName>
    </recommendedName>
</protein>
<dbReference type="Pfam" id="PF00075">
    <property type="entry name" value="RNase_H"/>
    <property type="match status" value="1"/>
</dbReference>
<dbReference type="InterPro" id="IPR012337">
    <property type="entry name" value="RNaseH-like_sf"/>
</dbReference>
<dbReference type="PANTHER" id="PTHR36688:SF1">
    <property type="entry name" value="ENDONUCLEASE_EXONUCLEASE_PHOSPHATASE DOMAIN-CONTAINING PROTEIN"/>
    <property type="match status" value="1"/>
</dbReference>
<dbReference type="AlphaFoldDB" id="A0A4Y2QV15"/>
<dbReference type="SUPFAM" id="SSF53098">
    <property type="entry name" value="Ribonuclease H-like"/>
    <property type="match status" value="1"/>
</dbReference>
<evidence type="ECO:0000313" key="4">
    <source>
        <dbReference type="Proteomes" id="UP000499080"/>
    </source>
</evidence>
<proteinExistence type="predicted"/>
<dbReference type="PROSITE" id="PS50878">
    <property type="entry name" value="RT_POL"/>
    <property type="match status" value="1"/>
</dbReference>
<evidence type="ECO:0000259" key="1">
    <source>
        <dbReference type="PROSITE" id="PS50878"/>
    </source>
</evidence>